<dbReference type="SUPFAM" id="SSF54593">
    <property type="entry name" value="Glyoxalase/Bleomycin resistance protein/Dihydroxybiphenyl dioxygenase"/>
    <property type="match status" value="2"/>
</dbReference>
<dbReference type="GO" id="GO:0051213">
    <property type="term" value="F:dioxygenase activity"/>
    <property type="evidence" value="ECO:0007669"/>
    <property type="project" value="UniProtKB-KW"/>
</dbReference>
<keyword evidence="3" id="KW-1185">Reference proteome</keyword>
<dbReference type="AlphaFoldDB" id="A0A7W0CSG4"/>
<organism evidence="2 3">
    <name type="scientific">Nonomuraea soli</name>
    <dbReference type="NCBI Taxonomy" id="1032476"/>
    <lineage>
        <taxon>Bacteria</taxon>
        <taxon>Bacillati</taxon>
        <taxon>Actinomycetota</taxon>
        <taxon>Actinomycetes</taxon>
        <taxon>Streptosporangiales</taxon>
        <taxon>Streptosporangiaceae</taxon>
        <taxon>Nonomuraea</taxon>
    </lineage>
</organism>
<reference evidence="2 3" key="1">
    <citation type="submission" date="2020-07" db="EMBL/GenBank/DDBJ databases">
        <title>Genomic Encyclopedia of Type Strains, Phase IV (KMG-IV): sequencing the most valuable type-strain genomes for metagenomic binning, comparative biology and taxonomic classification.</title>
        <authorList>
            <person name="Goeker M."/>
        </authorList>
    </citation>
    <scope>NUCLEOTIDE SEQUENCE [LARGE SCALE GENOMIC DNA]</scope>
    <source>
        <strain evidence="2 3">DSM 45533</strain>
    </source>
</reference>
<dbReference type="InterPro" id="IPR029068">
    <property type="entry name" value="Glyas_Bleomycin-R_OHBP_Dase"/>
</dbReference>
<evidence type="ECO:0000313" key="3">
    <source>
        <dbReference type="Proteomes" id="UP000530928"/>
    </source>
</evidence>
<accession>A0A7W0CSG4</accession>
<proteinExistence type="predicted"/>
<dbReference type="Proteomes" id="UP000530928">
    <property type="component" value="Unassembled WGS sequence"/>
</dbReference>
<dbReference type="PROSITE" id="PS51819">
    <property type="entry name" value="VOC"/>
    <property type="match status" value="1"/>
</dbReference>
<name>A0A7W0CSG4_9ACTN</name>
<dbReference type="InterPro" id="IPR004360">
    <property type="entry name" value="Glyas_Fos-R_dOase_dom"/>
</dbReference>
<keyword evidence="2" id="KW-0223">Dioxygenase</keyword>
<sequence>MALHRLTRITIGVPNLDETAAYYADFGLRATGEHTFATADGGEQLRLVHSPSRRLVDLGVGVDDPDDVARIEASLARLGLSLDGHGTVTDPGTGVRVKVEIAGHITRPAEPAPVYNGPGRADRLDARAPGVLREERVRPRKLGHVVLGSTDQEASQRFFTEGLGFKVSDEVPGIAAFLRCSSDHHNVLVQPAPVPYLHHTSWEVEDVDEIGRGAHHMLEGHPERHVWGLGRHHIGSNFFWYLKDPAGNFSEYYSDLDCVVDEAVWKPEVFSDMRILYSWGPPVPPSFIEPEDLAALMAGNHE</sequence>
<evidence type="ECO:0000313" key="2">
    <source>
        <dbReference type="EMBL" id="MBA2896492.1"/>
    </source>
</evidence>
<dbReference type="Gene3D" id="3.10.180.10">
    <property type="entry name" value="2,3-Dihydroxybiphenyl 1,2-Dioxygenase, domain 1"/>
    <property type="match status" value="2"/>
</dbReference>
<dbReference type="GO" id="GO:0016829">
    <property type="term" value="F:lyase activity"/>
    <property type="evidence" value="ECO:0007669"/>
    <property type="project" value="UniProtKB-KW"/>
</dbReference>
<feature type="domain" description="VOC" evidence="1">
    <location>
        <begin position="141"/>
        <end position="255"/>
    </location>
</feature>
<protein>
    <submittedName>
        <fullName evidence="2">Catechol 2,3-dioxygenase-like lactoylglutathione lyase family enzyme</fullName>
    </submittedName>
</protein>
<dbReference type="InterPro" id="IPR037523">
    <property type="entry name" value="VOC_core"/>
</dbReference>
<dbReference type="Pfam" id="PF00903">
    <property type="entry name" value="Glyoxalase"/>
    <property type="match status" value="1"/>
</dbReference>
<gene>
    <name evidence="2" type="ORF">HNR30_007883</name>
</gene>
<keyword evidence="2" id="KW-0456">Lyase</keyword>
<dbReference type="EMBL" id="JACDUR010000008">
    <property type="protein sequence ID" value="MBA2896492.1"/>
    <property type="molecule type" value="Genomic_DNA"/>
</dbReference>
<evidence type="ECO:0000259" key="1">
    <source>
        <dbReference type="PROSITE" id="PS51819"/>
    </source>
</evidence>
<comment type="caution">
    <text evidence="2">The sequence shown here is derived from an EMBL/GenBank/DDBJ whole genome shotgun (WGS) entry which is preliminary data.</text>
</comment>
<keyword evidence="2" id="KW-0560">Oxidoreductase</keyword>
<dbReference type="RefSeq" id="WP_181615155.1">
    <property type="nucleotide sequence ID" value="NZ_BAABAM010000007.1"/>
</dbReference>